<evidence type="ECO:0000256" key="1">
    <source>
        <dbReference type="SAM" id="MobiDB-lite"/>
    </source>
</evidence>
<organism evidence="2 3">
    <name type="scientific">Colletotrichum gloeosporioides (strain Cg-14)</name>
    <name type="common">Anthracnose fungus</name>
    <name type="synonym">Glomerella cingulata</name>
    <dbReference type="NCBI Taxonomy" id="1237896"/>
    <lineage>
        <taxon>Eukaryota</taxon>
        <taxon>Fungi</taxon>
        <taxon>Dikarya</taxon>
        <taxon>Ascomycota</taxon>
        <taxon>Pezizomycotina</taxon>
        <taxon>Sordariomycetes</taxon>
        <taxon>Hypocreomycetidae</taxon>
        <taxon>Glomerellales</taxon>
        <taxon>Glomerellaceae</taxon>
        <taxon>Colletotrichum</taxon>
        <taxon>Colletotrichum gloeosporioides species complex</taxon>
    </lineage>
</organism>
<dbReference type="AlphaFoldDB" id="T0LWB8"/>
<proteinExistence type="predicted"/>
<feature type="region of interest" description="Disordered" evidence="1">
    <location>
        <begin position="1"/>
        <end position="20"/>
    </location>
</feature>
<accession>T0LWB8</accession>
<reference evidence="3" key="1">
    <citation type="journal article" date="2013" name="Mol. Plant Microbe Interact.">
        <title>Global aspects of pacC regulation of pathogenicity genes in Colletotrichum gloeosporioides as revealed by transcriptome analysis.</title>
        <authorList>
            <person name="Alkan N."/>
            <person name="Meng X."/>
            <person name="Friedlander G."/>
            <person name="Reuveni E."/>
            <person name="Sukno S."/>
            <person name="Sherman A."/>
            <person name="Thon M."/>
            <person name="Fluhr R."/>
            <person name="Prusky D."/>
        </authorList>
    </citation>
    <scope>NUCLEOTIDE SEQUENCE [LARGE SCALE GENOMIC DNA]</scope>
    <source>
        <strain evidence="3">Cg-14</strain>
    </source>
</reference>
<name>T0LWB8_COLGC</name>
<dbReference type="HOGENOM" id="CLU_3428478_0_0_1"/>
<gene>
    <name evidence="2" type="ORF">CGLO_04044</name>
</gene>
<evidence type="ECO:0000313" key="3">
    <source>
        <dbReference type="Proteomes" id="UP000015530"/>
    </source>
</evidence>
<dbReference type="Proteomes" id="UP000015530">
    <property type="component" value="Unassembled WGS sequence"/>
</dbReference>
<evidence type="ECO:0000313" key="2">
    <source>
        <dbReference type="EMBL" id="EQB55971.1"/>
    </source>
</evidence>
<protein>
    <submittedName>
        <fullName evidence="2">Uncharacterized protein</fullName>
    </submittedName>
</protein>
<comment type="caution">
    <text evidence="2">The sequence shown here is derived from an EMBL/GenBank/DDBJ whole genome shotgun (WGS) entry which is preliminary data.</text>
</comment>
<sequence length="20" mass="2460">MMFWQTRSNRKNFSSFTGSF</sequence>
<dbReference type="EMBL" id="AMYD01000820">
    <property type="protein sequence ID" value="EQB55971.1"/>
    <property type="molecule type" value="Genomic_DNA"/>
</dbReference>